<dbReference type="GO" id="GO:0003677">
    <property type="term" value="F:DNA binding"/>
    <property type="evidence" value="ECO:0007669"/>
    <property type="project" value="InterPro"/>
</dbReference>
<dbReference type="AlphaFoldDB" id="A0A919G5W0"/>
<dbReference type="GO" id="GO:0009307">
    <property type="term" value="P:DNA restriction-modification system"/>
    <property type="evidence" value="ECO:0007669"/>
    <property type="project" value="InterPro"/>
</dbReference>
<reference evidence="4" key="1">
    <citation type="journal article" date="2014" name="Int. J. Syst. Evol. Microbiol.">
        <title>Complete genome sequence of Corynebacterium casei LMG S-19264T (=DSM 44701T), isolated from a smear-ripened cheese.</title>
        <authorList>
            <consortium name="US DOE Joint Genome Institute (JGI-PGF)"/>
            <person name="Walter F."/>
            <person name="Albersmeier A."/>
            <person name="Kalinowski J."/>
            <person name="Ruckert C."/>
        </authorList>
    </citation>
    <scope>NUCLEOTIDE SEQUENCE</scope>
    <source>
        <strain evidence="4">JCM 4646</strain>
    </source>
</reference>
<dbReference type="Gene3D" id="3.40.1350.10">
    <property type="match status" value="1"/>
</dbReference>
<proteinExistence type="predicted"/>
<feature type="domain" description="Restriction endonuclease type IV Mrr" evidence="3">
    <location>
        <begin position="455"/>
        <end position="566"/>
    </location>
</feature>
<feature type="compositionally biased region" description="Low complexity" evidence="1">
    <location>
        <begin position="576"/>
        <end position="605"/>
    </location>
</feature>
<feature type="domain" description="TerD" evidence="2">
    <location>
        <begin position="608"/>
        <end position="772"/>
    </location>
</feature>
<dbReference type="PANTHER" id="PTHR30015:SF7">
    <property type="entry name" value="TYPE IV METHYL-DIRECTED RESTRICTION ENZYME ECOKMRR"/>
    <property type="match status" value="1"/>
</dbReference>
<dbReference type="Pfam" id="PF04471">
    <property type="entry name" value="Mrr_cat"/>
    <property type="match status" value="1"/>
</dbReference>
<dbReference type="CDD" id="cd06974">
    <property type="entry name" value="TerD_like"/>
    <property type="match status" value="1"/>
</dbReference>
<comment type="caution">
    <text evidence="4">The sequence shown here is derived from an EMBL/GenBank/DDBJ whole genome shotgun (WGS) entry which is preliminary data.</text>
</comment>
<keyword evidence="5" id="KW-1185">Reference proteome</keyword>
<dbReference type="Gene3D" id="2.60.60.30">
    <property type="entry name" value="sav2460 like domains"/>
    <property type="match status" value="1"/>
</dbReference>
<dbReference type="EMBL" id="BNBO01000036">
    <property type="protein sequence ID" value="GHH78289.1"/>
    <property type="molecule type" value="Genomic_DNA"/>
</dbReference>
<reference evidence="4" key="2">
    <citation type="submission" date="2020-09" db="EMBL/GenBank/DDBJ databases">
        <authorList>
            <person name="Sun Q."/>
            <person name="Ohkuma M."/>
        </authorList>
    </citation>
    <scope>NUCLEOTIDE SEQUENCE</scope>
    <source>
        <strain evidence="4">JCM 4646</strain>
    </source>
</reference>
<gene>
    <name evidence="4" type="ORF">GCM10018781_53760</name>
</gene>
<dbReference type="Proteomes" id="UP000617734">
    <property type="component" value="Unassembled WGS sequence"/>
</dbReference>
<dbReference type="Pfam" id="PF02342">
    <property type="entry name" value="TerD"/>
    <property type="match status" value="1"/>
</dbReference>
<name>A0A919G5W0_9ACTN</name>
<accession>A0A919G5W0</accession>
<evidence type="ECO:0000256" key="1">
    <source>
        <dbReference type="SAM" id="MobiDB-lite"/>
    </source>
</evidence>
<feature type="compositionally biased region" description="Basic and acidic residues" evidence="1">
    <location>
        <begin position="116"/>
        <end position="126"/>
    </location>
</feature>
<feature type="compositionally biased region" description="Basic and acidic residues" evidence="1">
    <location>
        <begin position="86"/>
        <end position="109"/>
    </location>
</feature>
<feature type="region of interest" description="Disordered" evidence="1">
    <location>
        <begin position="573"/>
        <end position="605"/>
    </location>
</feature>
<dbReference type="PANTHER" id="PTHR30015">
    <property type="entry name" value="MRR RESTRICTION SYSTEM PROTEIN"/>
    <property type="match status" value="1"/>
</dbReference>
<sequence>MPAARAPARPLPGPLPTAAWVIHPSTFYCCRAVAPRPGGRTRGGRPWTEGVDVAGRRNNGVLAVWAEAQRQQQRREEAQWRAQAAEQRRQERESRESQRSAARGEREALRAYQQSREAEAARRTAELDSRVTELREVLRTGLAQPAFRPAALLTPGQVPPFEPGRLGVPVPMPDQAQYHVQPPDAVQSRNPAIRRQYEEYLAQARARFEQDWYRAQAAEADRQRRLGEYHQQYLAWVADHRRQDEERGSRTRELLERLRGGEAEAVQEYFTAVLYASARWPEGFPHNLVAAWEASSRELVVNWELPGAEVVPGAARVRYVKSDDREAEVARPATERKALYREVLAQSGLRVVTELFRADADGLLGSVVLNGFVRGIDPATGREAERFLLTATVSRAEFSALSLDRVAAVECLLGLGGKLSARPERLDEVKPDRLPQTVGGSLAGQGGEDEPDLFEMDPIEFEELIAELFRARGYRVMTTARSGDAGVDVVAEDLDPVTGGRIVIQAKRYRSTVSPTAVRDLDSTVRHHGAIKGILVTTAGFGPGSYDYIRNKPLSLVTGPELVELLAEQGLRGRLGPAPQGRPGSGPAAGAAAAAGSGGATAEEPGGAVRLEISWQSRTVGGDPVELDVSAFLCASGRVLSDEHFVFFNNPQDPDGAVSLHPTHSVAGQPARGAALSIDLARLAPGVEEVVIAVSTEEETPPALPLGYVHGLAVQAALGSAADGPERWAGGTAGIADTAMTVGSIRRTGAGGWRFEAGPDPVPGGLAGLAARWGVSVE</sequence>
<dbReference type="InterPro" id="IPR011856">
    <property type="entry name" value="tRNA_endonuc-like_dom_sf"/>
</dbReference>
<protein>
    <recommendedName>
        <fullName evidence="6">Restriction endonuclease</fullName>
    </recommendedName>
</protein>
<evidence type="ECO:0000259" key="3">
    <source>
        <dbReference type="Pfam" id="PF04471"/>
    </source>
</evidence>
<dbReference type="InterPro" id="IPR011335">
    <property type="entry name" value="Restrct_endonuc-II-like"/>
</dbReference>
<evidence type="ECO:0000259" key="2">
    <source>
        <dbReference type="Pfam" id="PF02342"/>
    </source>
</evidence>
<evidence type="ECO:0000313" key="5">
    <source>
        <dbReference type="Proteomes" id="UP000617734"/>
    </source>
</evidence>
<dbReference type="InterPro" id="IPR052906">
    <property type="entry name" value="Type_IV_Methyl-Rstrct_Enzyme"/>
</dbReference>
<dbReference type="InterPro" id="IPR007560">
    <property type="entry name" value="Restrct_endonuc_IV_Mrr"/>
</dbReference>
<evidence type="ECO:0000313" key="4">
    <source>
        <dbReference type="EMBL" id="GHH78289.1"/>
    </source>
</evidence>
<dbReference type="InterPro" id="IPR003325">
    <property type="entry name" value="TerD"/>
</dbReference>
<dbReference type="GO" id="GO:0015666">
    <property type="term" value="F:restriction endodeoxyribonuclease activity"/>
    <property type="evidence" value="ECO:0007669"/>
    <property type="project" value="TreeGrafter"/>
</dbReference>
<feature type="region of interest" description="Disordered" evidence="1">
    <location>
        <begin position="76"/>
        <end position="126"/>
    </location>
</feature>
<dbReference type="SUPFAM" id="SSF52980">
    <property type="entry name" value="Restriction endonuclease-like"/>
    <property type="match status" value="1"/>
</dbReference>
<organism evidence="4 5">
    <name type="scientific">Kitasatospora indigofera</name>
    <dbReference type="NCBI Taxonomy" id="67307"/>
    <lineage>
        <taxon>Bacteria</taxon>
        <taxon>Bacillati</taxon>
        <taxon>Actinomycetota</taxon>
        <taxon>Actinomycetes</taxon>
        <taxon>Kitasatosporales</taxon>
        <taxon>Streptomycetaceae</taxon>
        <taxon>Kitasatospora</taxon>
    </lineage>
</organism>
<evidence type="ECO:0008006" key="6">
    <source>
        <dbReference type="Google" id="ProtNLM"/>
    </source>
</evidence>